<proteinExistence type="inferred from homology"/>
<dbReference type="GO" id="GO:0006508">
    <property type="term" value="P:proteolysis"/>
    <property type="evidence" value="ECO:0007669"/>
    <property type="project" value="InterPro"/>
</dbReference>
<comment type="similarity">
    <text evidence="1">Belongs to the peptidase C14A family.</text>
</comment>
<accession>A0A1S3IS56</accession>
<dbReference type="Proteomes" id="UP000085678">
    <property type="component" value="Unplaced"/>
</dbReference>
<dbReference type="GO" id="GO:0043525">
    <property type="term" value="P:positive regulation of neuron apoptotic process"/>
    <property type="evidence" value="ECO:0007669"/>
    <property type="project" value="TreeGrafter"/>
</dbReference>
<dbReference type="GO" id="GO:0006915">
    <property type="term" value="P:apoptotic process"/>
    <property type="evidence" value="ECO:0007669"/>
    <property type="project" value="TreeGrafter"/>
</dbReference>
<dbReference type="GeneID" id="106166789"/>
<dbReference type="PANTHER" id="PTHR10454">
    <property type="entry name" value="CASPASE"/>
    <property type="match status" value="1"/>
</dbReference>
<dbReference type="InParanoid" id="A0A1S3IS56"/>
<dbReference type="InterPro" id="IPR011600">
    <property type="entry name" value="Pept_C14_caspase"/>
</dbReference>
<sequence length="249" mass="28440">MVKSVNHKCEPYEPIAPFLETRVKEDYEEQLYGCKPCNDALSAVQLDDWNPDPRVKVLSCLPTDTTSTDDFGKTCTSAENSKVSESGIKPNHNEVDNTRLKTWYSGLSLARAYSEPNIVKGTRWGFTLIFNMINFSKEGLERRDGAEYDERLIMECLTELGSEVKIYRDMPKKNLLKTLEEYSKKDHSTTCNFACFILSHGSEEGIYCSDGKFLFLTDAINPFRQILCPSLKKKPKIFFIEAFLGHKDQ</sequence>
<dbReference type="AlphaFoldDB" id="A0A1S3IS56"/>
<dbReference type="SUPFAM" id="SSF52129">
    <property type="entry name" value="Caspase-like"/>
    <property type="match status" value="1"/>
</dbReference>
<protein>
    <submittedName>
        <fullName evidence="4">Caspase-8-like</fullName>
    </submittedName>
</protein>
<keyword evidence="3" id="KW-1185">Reference proteome</keyword>
<gene>
    <name evidence="4" type="primary">LOC106166789</name>
</gene>
<evidence type="ECO:0000313" key="4">
    <source>
        <dbReference type="RefSeq" id="XP_013400903.1"/>
    </source>
</evidence>
<dbReference type="OrthoDB" id="6114029at2759"/>
<evidence type="ECO:0000259" key="2">
    <source>
        <dbReference type="PROSITE" id="PS50208"/>
    </source>
</evidence>
<dbReference type="GO" id="GO:0004197">
    <property type="term" value="F:cysteine-type endopeptidase activity"/>
    <property type="evidence" value="ECO:0007669"/>
    <property type="project" value="InterPro"/>
</dbReference>
<dbReference type="STRING" id="7574.A0A1S3IS56"/>
<dbReference type="PROSITE" id="PS50208">
    <property type="entry name" value="CASPASE_P20"/>
    <property type="match status" value="1"/>
</dbReference>
<feature type="non-terminal residue" evidence="4">
    <location>
        <position position="249"/>
    </location>
</feature>
<dbReference type="InterPro" id="IPR029030">
    <property type="entry name" value="Caspase-like_dom_sf"/>
</dbReference>
<organism evidence="3 4">
    <name type="scientific">Lingula anatina</name>
    <name type="common">Brachiopod</name>
    <name type="synonym">Lingula unguis</name>
    <dbReference type="NCBI Taxonomy" id="7574"/>
    <lineage>
        <taxon>Eukaryota</taxon>
        <taxon>Metazoa</taxon>
        <taxon>Spiralia</taxon>
        <taxon>Lophotrochozoa</taxon>
        <taxon>Brachiopoda</taxon>
        <taxon>Linguliformea</taxon>
        <taxon>Lingulata</taxon>
        <taxon>Lingulida</taxon>
        <taxon>Linguloidea</taxon>
        <taxon>Lingulidae</taxon>
        <taxon>Lingula</taxon>
    </lineage>
</organism>
<feature type="domain" description="Caspase family p20" evidence="2">
    <location>
        <begin position="123"/>
        <end position="247"/>
    </location>
</feature>
<dbReference type="PRINTS" id="PR00376">
    <property type="entry name" value="IL1BCENZYME"/>
</dbReference>
<reference evidence="4" key="1">
    <citation type="submission" date="2025-08" db="UniProtKB">
        <authorList>
            <consortium name="RefSeq"/>
        </authorList>
    </citation>
    <scope>IDENTIFICATION</scope>
    <source>
        <tissue evidence="4">Gonads</tissue>
    </source>
</reference>
<dbReference type="InterPro" id="IPR002398">
    <property type="entry name" value="Pept_C14"/>
</dbReference>
<dbReference type="SMART" id="SM00115">
    <property type="entry name" value="CASc"/>
    <property type="match status" value="1"/>
</dbReference>
<name>A0A1S3IS56_LINAN</name>
<evidence type="ECO:0000313" key="3">
    <source>
        <dbReference type="Proteomes" id="UP000085678"/>
    </source>
</evidence>
<dbReference type="PANTHER" id="PTHR10454:SF232">
    <property type="entry name" value="AT03047P-RELATED"/>
    <property type="match status" value="1"/>
</dbReference>
<dbReference type="GO" id="GO:0005737">
    <property type="term" value="C:cytoplasm"/>
    <property type="evidence" value="ECO:0007669"/>
    <property type="project" value="TreeGrafter"/>
</dbReference>
<dbReference type="Gene3D" id="3.40.50.1460">
    <property type="match status" value="1"/>
</dbReference>
<dbReference type="RefSeq" id="XP_013400903.1">
    <property type="nucleotide sequence ID" value="XM_013545449.1"/>
</dbReference>
<dbReference type="Pfam" id="PF00656">
    <property type="entry name" value="Peptidase_C14"/>
    <property type="match status" value="1"/>
</dbReference>
<dbReference type="InterPro" id="IPR015917">
    <property type="entry name" value="Pept_C14A"/>
</dbReference>
<evidence type="ECO:0000256" key="1">
    <source>
        <dbReference type="ARBA" id="ARBA00010134"/>
    </source>
</evidence>
<dbReference type="InterPro" id="IPR001309">
    <property type="entry name" value="Pept_C14_p20"/>
</dbReference>
<dbReference type="KEGG" id="lak:106166789"/>